<reference evidence="3 4" key="1">
    <citation type="submission" date="2016-10" db="EMBL/GenBank/DDBJ databases">
        <authorList>
            <person name="de Groot N.N."/>
        </authorList>
    </citation>
    <scope>NUCLEOTIDE SEQUENCE [LARGE SCALE GENOMIC DNA]</scope>
    <source>
        <strain evidence="3 4">DSM 20475</strain>
    </source>
</reference>
<protein>
    <submittedName>
        <fullName evidence="3">2-oxoglutarate ferredoxin oxidoreductase subunit gamma</fullName>
    </submittedName>
</protein>
<keyword evidence="4" id="KW-1185">Reference proteome</keyword>
<evidence type="ECO:0000256" key="1">
    <source>
        <dbReference type="ARBA" id="ARBA00023002"/>
    </source>
</evidence>
<proteinExistence type="predicted"/>
<dbReference type="InterPro" id="IPR019752">
    <property type="entry name" value="Pyrv/ketoisovalerate_OxRed_cat"/>
</dbReference>
<evidence type="ECO:0000313" key="3">
    <source>
        <dbReference type="EMBL" id="SDD84706.1"/>
    </source>
</evidence>
<dbReference type="InterPro" id="IPR052554">
    <property type="entry name" value="2-oxoglutarate_synth_KorC"/>
</dbReference>
<sequence length="179" mass="19510">MKEIILGGTGGQGVLTAGTMIAEMAIYKGMNATWSPEYGSAMRGGTASCVVKFGEDRIYCTEKEEADILLAMNDETLLKFGKNIKEGGTVIYNSDLVTVPDDFRKDVKTIPVPCMSLAEEIQHKKGANIIMSGVIVRETGAFSLEEATDGMNDTFKRKGKEKFEALNTKALKLGYDYKS</sequence>
<dbReference type="InterPro" id="IPR002869">
    <property type="entry name" value="Pyrv_flavodox_OxRed_cen"/>
</dbReference>
<organism evidence="3 4">
    <name type="scientific">Peptococcus niger</name>
    <dbReference type="NCBI Taxonomy" id="2741"/>
    <lineage>
        <taxon>Bacteria</taxon>
        <taxon>Bacillati</taxon>
        <taxon>Bacillota</taxon>
        <taxon>Clostridia</taxon>
        <taxon>Eubacteriales</taxon>
        <taxon>Peptococcaceae</taxon>
        <taxon>Peptococcus</taxon>
    </lineage>
</organism>
<dbReference type="PANTHER" id="PTHR42730">
    <property type="entry name" value="2-OXOGLUTARATE SYNTHASE SUBUNIT KORC"/>
    <property type="match status" value="1"/>
</dbReference>
<accession>A0A1G6Y560</accession>
<dbReference type="AlphaFoldDB" id="A0A1G6Y560"/>
<evidence type="ECO:0000313" key="4">
    <source>
        <dbReference type="Proteomes" id="UP000198995"/>
    </source>
</evidence>
<gene>
    <name evidence="3" type="ORF">SAMN04489866_10866</name>
</gene>
<dbReference type="SUPFAM" id="SSF53323">
    <property type="entry name" value="Pyruvate-ferredoxin oxidoreductase, PFOR, domain III"/>
    <property type="match status" value="1"/>
</dbReference>
<dbReference type="EMBL" id="FNAF01000008">
    <property type="protein sequence ID" value="SDD84706.1"/>
    <property type="molecule type" value="Genomic_DNA"/>
</dbReference>
<dbReference type="RefSeq" id="WP_091792021.1">
    <property type="nucleotide sequence ID" value="NZ_FNAF01000008.1"/>
</dbReference>
<dbReference type="Proteomes" id="UP000198995">
    <property type="component" value="Unassembled WGS sequence"/>
</dbReference>
<dbReference type="InterPro" id="IPR011894">
    <property type="entry name" value="PorC_KorC"/>
</dbReference>
<dbReference type="NCBIfam" id="TIGR02175">
    <property type="entry name" value="PorC_KorC"/>
    <property type="match status" value="1"/>
</dbReference>
<dbReference type="STRING" id="2741.SAMN04489866_10866"/>
<evidence type="ECO:0000259" key="2">
    <source>
        <dbReference type="Pfam" id="PF01558"/>
    </source>
</evidence>
<dbReference type="GO" id="GO:0016625">
    <property type="term" value="F:oxidoreductase activity, acting on the aldehyde or oxo group of donors, iron-sulfur protein as acceptor"/>
    <property type="evidence" value="ECO:0007669"/>
    <property type="project" value="InterPro"/>
</dbReference>
<keyword evidence="1" id="KW-0560">Oxidoreductase</keyword>
<feature type="domain" description="Pyruvate/ketoisovalerate oxidoreductase catalytic" evidence="2">
    <location>
        <begin position="10"/>
        <end position="176"/>
    </location>
</feature>
<dbReference type="Gene3D" id="3.40.920.10">
    <property type="entry name" value="Pyruvate-ferredoxin oxidoreductase, PFOR, domain III"/>
    <property type="match status" value="1"/>
</dbReference>
<name>A0A1G6Y560_PEPNI</name>
<dbReference type="OrthoDB" id="9789125at2"/>
<dbReference type="Pfam" id="PF01558">
    <property type="entry name" value="POR"/>
    <property type="match status" value="1"/>
</dbReference>
<dbReference type="PANTHER" id="PTHR42730:SF1">
    <property type="entry name" value="2-OXOGLUTARATE SYNTHASE SUBUNIT KORC"/>
    <property type="match status" value="1"/>
</dbReference>